<name>A0A3S5B185_9PLAT</name>
<comment type="caution">
    <text evidence="1">The sequence shown here is derived from an EMBL/GenBank/DDBJ whole genome shotgun (WGS) entry which is preliminary data.</text>
</comment>
<keyword evidence="2" id="KW-1185">Reference proteome</keyword>
<evidence type="ECO:0000313" key="1">
    <source>
        <dbReference type="EMBL" id="VEL10285.1"/>
    </source>
</evidence>
<sequence>MVNGYLEVEAAIRSSPPILPVPITCKSLPKVIHPSSHELKLKRCTHPIASGSMVTNVSVNTSNAPFSISKGFTCICETKWLASDHRHEEPLSRTNFHWSSGLQNPNLLFVNYHPSTGLKFLNSSLENQQTLRLSWKKDNVKLLPNGLRTKNSWLLYHITAGNGRTGSMNDGRSRRIRVLKYHRQGD</sequence>
<proteinExistence type="predicted"/>
<dbReference type="EMBL" id="CAAALY010008573">
    <property type="protein sequence ID" value="VEL10285.1"/>
    <property type="molecule type" value="Genomic_DNA"/>
</dbReference>
<accession>A0A3S5B185</accession>
<organism evidence="1 2">
    <name type="scientific">Protopolystoma xenopodis</name>
    <dbReference type="NCBI Taxonomy" id="117903"/>
    <lineage>
        <taxon>Eukaryota</taxon>
        <taxon>Metazoa</taxon>
        <taxon>Spiralia</taxon>
        <taxon>Lophotrochozoa</taxon>
        <taxon>Platyhelminthes</taxon>
        <taxon>Monogenea</taxon>
        <taxon>Polyopisthocotylea</taxon>
        <taxon>Polystomatidea</taxon>
        <taxon>Polystomatidae</taxon>
        <taxon>Protopolystoma</taxon>
    </lineage>
</organism>
<reference evidence="1" key="1">
    <citation type="submission" date="2018-11" db="EMBL/GenBank/DDBJ databases">
        <authorList>
            <consortium name="Pathogen Informatics"/>
        </authorList>
    </citation>
    <scope>NUCLEOTIDE SEQUENCE</scope>
</reference>
<protein>
    <submittedName>
        <fullName evidence="1">Uncharacterized protein</fullName>
    </submittedName>
</protein>
<dbReference type="AlphaFoldDB" id="A0A3S5B185"/>
<dbReference type="Proteomes" id="UP000784294">
    <property type="component" value="Unassembled WGS sequence"/>
</dbReference>
<evidence type="ECO:0000313" key="2">
    <source>
        <dbReference type="Proteomes" id="UP000784294"/>
    </source>
</evidence>
<gene>
    <name evidence="1" type="ORF">PXEA_LOCUS3725</name>
</gene>